<dbReference type="Proteomes" id="UP000593564">
    <property type="component" value="Unassembled WGS sequence"/>
</dbReference>
<evidence type="ECO:0000256" key="9">
    <source>
        <dbReference type="ARBA" id="ARBA00023316"/>
    </source>
</evidence>
<reference evidence="12" key="1">
    <citation type="journal article" date="2020" name="Nat. Commun.">
        <title>Genome assembly of wild tea tree DASZ reveals pedigree and selection history of tea varieties.</title>
        <authorList>
            <person name="Zhang W."/>
            <person name="Zhang Y."/>
            <person name="Qiu H."/>
            <person name="Guo Y."/>
            <person name="Wan H."/>
            <person name="Zhang X."/>
            <person name="Scossa F."/>
            <person name="Alseekh S."/>
            <person name="Zhang Q."/>
            <person name="Wang P."/>
            <person name="Xu L."/>
            <person name="Schmidt M.H."/>
            <person name="Jia X."/>
            <person name="Li D."/>
            <person name="Zhu A."/>
            <person name="Guo F."/>
            <person name="Chen W."/>
            <person name="Ni D."/>
            <person name="Usadel B."/>
            <person name="Fernie A.R."/>
            <person name="Wen W."/>
        </authorList>
    </citation>
    <scope>NUCLEOTIDE SEQUENCE [LARGE SCALE GENOMIC DNA]</scope>
    <source>
        <strain evidence="12">cv. G240</strain>
    </source>
</reference>
<keyword evidence="7" id="KW-0472">Membrane</keyword>
<evidence type="ECO:0000256" key="1">
    <source>
        <dbReference type="ARBA" id="ARBA00004323"/>
    </source>
</evidence>
<evidence type="ECO:0000256" key="2">
    <source>
        <dbReference type="ARBA" id="ARBA00022676"/>
    </source>
</evidence>
<organism evidence="11 12">
    <name type="scientific">Camellia sinensis</name>
    <name type="common">Tea plant</name>
    <name type="synonym">Thea sinensis</name>
    <dbReference type="NCBI Taxonomy" id="4442"/>
    <lineage>
        <taxon>Eukaryota</taxon>
        <taxon>Viridiplantae</taxon>
        <taxon>Streptophyta</taxon>
        <taxon>Embryophyta</taxon>
        <taxon>Tracheophyta</taxon>
        <taxon>Spermatophyta</taxon>
        <taxon>Magnoliopsida</taxon>
        <taxon>eudicotyledons</taxon>
        <taxon>Gunneridae</taxon>
        <taxon>Pentapetalae</taxon>
        <taxon>asterids</taxon>
        <taxon>Ericales</taxon>
        <taxon>Theaceae</taxon>
        <taxon>Camellia</taxon>
    </lineage>
</organism>
<comment type="caution">
    <text evidence="11">The sequence shown here is derived from an EMBL/GenBank/DDBJ whole genome shotgun (WGS) entry which is preliminary data.</text>
</comment>
<dbReference type="PANTHER" id="PTHR11183">
    <property type="entry name" value="GLYCOGENIN SUBFAMILY MEMBER"/>
    <property type="match status" value="1"/>
</dbReference>
<evidence type="ECO:0000256" key="7">
    <source>
        <dbReference type="ARBA" id="ARBA00023136"/>
    </source>
</evidence>
<keyword evidence="9" id="KW-0961">Cell wall biogenesis/degradation</keyword>
<evidence type="ECO:0000256" key="5">
    <source>
        <dbReference type="ARBA" id="ARBA00022723"/>
    </source>
</evidence>
<evidence type="ECO:0000313" key="12">
    <source>
        <dbReference type="Proteomes" id="UP000593564"/>
    </source>
</evidence>
<accession>A0A7J7HJT2</accession>
<evidence type="ECO:0000313" key="11">
    <source>
        <dbReference type="EMBL" id="KAF5952234.1"/>
    </source>
</evidence>
<dbReference type="InterPro" id="IPR029044">
    <property type="entry name" value="Nucleotide-diphossugar_trans"/>
</dbReference>
<keyword evidence="4" id="KW-0812">Transmembrane</keyword>
<dbReference type="InterPro" id="IPR002495">
    <property type="entry name" value="Glyco_trans_8"/>
</dbReference>
<evidence type="ECO:0000256" key="6">
    <source>
        <dbReference type="ARBA" id="ARBA00022989"/>
    </source>
</evidence>
<dbReference type="InterPro" id="IPR050587">
    <property type="entry name" value="GNT1/Glycosyltrans_8"/>
</dbReference>
<comment type="similarity">
    <text evidence="10">Belongs to the glycosyltransferase 8 family. Glycogenin subfamily.</text>
</comment>
<keyword evidence="3" id="KW-0808">Transferase</keyword>
<gene>
    <name evidence="11" type="ORF">HYC85_010178</name>
</gene>
<reference evidence="11 12" key="2">
    <citation type="submission" date="2020-07" db="EMBL/GenBank/DDBJ databases">
        <title>Genome assembly of wild tea tree DASZ reveals pedigree and selection history of tea varieties.</title>
        <authorList>
            <person name="Zhang W."/>
        </authorList>
    </citation>
    <scope>NUCLEOTIDE SEQUENCE [LARGE SCALE GENOMIC DNA]</scope>
    <source>
        <strain evidence="12">cv. G240</strain>
        <tissue evidence="11">Leaf</tissue>
    </source>
</reference>
<dbReference type="AlphaFoldDB" id="A0A7J7HJT2"/>
<dbReference type="CDD" id="cd02537">
    <property type="entry name" value="GT8_Glycogenin"/>
    <property type="match status" value="1"/>
</dbReference>
<dbReference type="SUPFAM" id="SSF53448">
    <property type="entry name" value="Nucleotide-diphospho-sugar transferases"/>
    <property type="match status" value="1"/>
</dbReference>
<dbReference type="GO" id="GO:0016757">
    <property type="term" value="F:glycosyltransferase activity"/>
    <property type="evidence" value="ECO:0007669"/>
    <property type="project" value="UniProtKB-KW"/>
</dbReference>
<sequence length="844" mass="97921">MSFASLLHCLGLCARVHVFRGTSFPHLHRLDLRAHVHVSRGTPFPHLHRLDLRAHVHVFRGTLFSYRIASVCVPVCTYFEALYFHIRIASVCVPACTYFEALYFHICIASVCVPACTYFEALYFHIRIASVCVPACTYFEALHFHIRIASVCVPACTYFEALYFHIRIASVCVPACTYFEALYFHICIASVCVPVCTYFEALYFHIRIASVCVPACTYFEALHFHIRIASVCVPACTYFEALYFHIRIASPNLALNFQPKLPHQDDIGFLLCHDEYPEVTLLPANKPPRWYTVVAQEAKRRKIKVGLVNINDHQRLGQNDEQFLHGLAEMITVGFDRVDDDLWWEDFFPEWIDEEEKWSSPTCPEIPMPRFEEYGEMDVVVARVPCDGDGSGDGGGVRNVFRLQVNVMVANLLVRSGCENNQDRTVYAVFIGSCGPMWEIFRCDDMLWNEGEYRVYKPDLRRLKRKVIMPIGSCQLAPPYAEPGQSFRLCLVVLCNQFSTRVLEHDVWFRFQINFLHSAERTLMHRRLFCAPGCPPGREVWRRYASHSVQNITPQRPREAYVTILHSSETYVCGAIALAQSIIQTNSTKDLVLLADDSISRKSLQGLRAAGWKVKHIDRIRSPYARKDAYNEWNYSKLRVWELTNYDKVIFIDADLIVLKNMDGFFVYPQLSAIGNDKFLFNSGVMLVEPSKCTFETLMEKRYRVASYNGGDQGFLNEMFTWWHRWPSKVNHLKVSVGDNNKVHDQMIPENIYTIHYLGLKPWMCYMDYDCNWDMLDRHRYASDAAHQRWWQVYKAMPKRLQSYCALSEGMDARIRKWRKRAKGANFPDGHWKIKVKDPRRLHS</sequence>
<dbReference type="Gene3D" id="3.90.550.10">
    <property type="entry name" value="Spore Coat Polysaccharide Biosynthesis Protein SpsA, Chain A"/>
    <property type="match status" value="1"/>
</dbReference>
<evidence type="ECO:0000256" key="4">
    <source>
        <dbReference type="ARBA" id="ARBA00022692"/>
    </source>
</evidence>
<dbReference type="GO" id="GO:0046872">
    <property type="term" value="F:metal ion binding"/>
    <property type="evidence" value="ECO:0007669"/>
    <property type="project" value="UniProtKB-KW"/>
</dbReference>
<keyword evidence="12" id="KW-1185">Reference proteome</keyword>
<keyword evidence="5" id="KW-0479">Metal-binding</keyword>
<evidence type="ECO:0000256" key="10">
    <source>
        <dbReference type="ARBA" id="ARBA00038162"/>
    </source>
</evidence>
<comment type="subcellular location">
    <subcellularLocation>
        <location evidence="1">Golgi apparatus membrane</location>
        <topology evidence="1">Single-pass type II membrane protein</topology>
    </subcellularLocation>
</comment>
<evidence type="ECO:0008006" key="13">
    <source>
        <dbReference type="Google" id="ProtNLM"/>
    </source>
</evidence>
<evidence type="ECO:0000256" key="3">
    <source>
        <dbReference type="ARBA" id="ARBA00022679"/>
    </source>
</evidence>
<keyword evidence="6" id="KW-1133">Transmembrane helix</keyword>
<protein>
    <recommendedName>
        <fullName evidence="13">Hexosyltransferase</fullName>
    </recommendedName>
</protein>
<dbReference type="GO" id="GO:0000139">
    <property type="term" value="C:Golgi membrane"/>
    <property type="evidence" value="ECO:0007669"/>
    <property type="project" value="UniProtKB-SubCell"/>
</dbReference>
<keyword evidence="8" id="KW-0464">Manganese</keyword>
<evidence type="ECO:0000256" key="8">
    <source>
        <dbReference type="ARBA" id="ARBA00023211"/>
    </source>
</evidence>
<proteinExistence type="inferred from homology"/>
<dbReference type="FunFam" id="3.90.550.10:FF:000018">
    <property type="entry name" value="Hexosyltransferase"/>
    <property type="match status" value="1"/>
</dbReference>
<dbReference type="EMBL" id="JACBKZ010000004">
    <property type="protein sequence ID" value="KAF5952234.1"/>
    <property type="molecule type" value="Genomic_DNA"/>
</dbReference>
<name>A0A7J7HJT2_CAMSI</name>
<keyword evidence="2" id="KW-0328">Glycosyltransferase</keyword>
<dbReference type="GO" id="GO:0071555">
    <property type="term" value="P:cell wall organization"/>
    <property type="evidence" value="ECO:0007669"/>
    <property type="project" value="UniProtKB-KW"/>
</dbReference>
<dbReference type="Pfam" id="PF01501">
    <property type="entry name" value="Glyco_transf_8"/>
    <property type="match status" value="1"/>
</dbReference>